<name>A0A0E1EJA2_STRAG</name>
<evidence type="ECO:0000313" key="18">
    <source>
        <dbReference type="Proteomes" id="UP000256718"/>
    </source>
</evidence>
<dbReference type="Proteomes" id="UP000254076">
    <property type="component" value="Unassembled WGS sequence"/>
</dbReference>
<evidence type="ECO:0000256" key="2">
    <source>
        <dbReference type="PROSITE-ProRule" id="PRU00335"/>
    </source>
</evidence>
<dbReference type="EMBL" id="MAWT01000022">
    <property type="protein sequence ID" value="OCM71380.1"/>
    <property type="molecule type" value="Genomic_DNA"/>
</dbReference>
<evidence type="ECO:0000313" key="11">
    <source>
        <dbReference type="EMBL" id="VED64243.1"/>
    </source>
</evidence>
<evidence type="ECO:0000313" key="7">
    <source>
        <dbReference type="EMBL" id="RDY74560.1"/>
    </source>
</evidence>
<evidence type="ECO:0000313" key="15">
    <source>
        <dbReference type="Proteomes" id="UP000250200"/>
    </source>
</evidence>
<keyword evidence="5" id="KW-0418">Kinase</keyword>
<organism evidence="5 13">
    <name type="scientific">Streptococcus agalactiae</name>
    <dbReference type="NCBI Taxonomy" id="1311"/>
    <lineage>
        <taxon>Bacteria</taxon>
        <taxon>Bacillati</taxon>
        <taxon>Bacillota</taxon>
        <taxon>Bacilli</taxon>
        <taxon>Lactobacillales</taxon>
        <taxon>Streptococcaceae</taxon>
        <taxon>Streptococcus</taxon>
    </lineage>
</organism>
<gene>
    <name evidence="8" type="primary">dhaS_2</name>
    <name evidence="10" type="synonym">dhaS_1</name>
    <name evidence="6" type="ORF">AX245_09240</name>
    <name evidence="7" type="ORF">C4618_12925</name>
    <name evidence="8" type="ORF">NCTC8181_01683</name>
    <name evidence="11" type="ORF">NCTC8184_00212</name>
    <name evidence="9" type="ORF">NCTC8185_01530</name>
    <name evidence="10" type="ORF">NCTC9828_00833</name>
    <name evidence="5" type="ORF">WA04_06810</name>
    <name evidence="4" type="ORF">WA45_11205</name>
</gene>
<dbReference type="EMBL" id="UHEW01000005">
    <property type="protein sequence ID" value="SUN28454.1"/>
    <property type="molecule type" value="Genomic_DNA"/>
</dbReference>
<dbReference type="RefSeq" id="WP_000204281.1">
    <property type="nucleotide sequence ID" value="NZ_AP018935.1"/>
</dbReference>
<dbReference type="GeneID" id="66886495"/>
<dbReference type="SUPFAM" id="SSF46689">
    <property type="entry name" value="Homeodomain-like"/>
    <property type="match status" value="1"/>
</dbReference>
<dbReference type="Proteomes" id="UP000035174">
    <property type="component" value="Unassembled WGS sequence"/>
</dbReference>
<dbReference type="EMBL" id="LBKL01000071">
    <property type="protein sequence ID" value="KLL38290.1"/>
    <property type="molecule type" value="Genomic_DNA"/>
</dbReference>
<dbReference type="PROSITE" id="PS50977">
    <property type="entry name" value="HTH_TETR_2"/>
    <property type="match status" value="1"/>
</dbReference>
<evidence type="ECO:0000313" key="9">
    <source>
        <dbReference type="EMBL" id="SUN14250.1"/>
    </source>
</evidence>
<dbReference type="EMBL" id="UAVB01000001">
    <property type="protein sequence ID" value="SQA18634.1"/>
    <property type="molecule type" value="Genomic_DNA"/>
</dbReference>
<evidence type="ECO:0000313" key="6">
    <source>
        <dbReference type="EMBL" id="OCM71380.1"/>
    </source>
</evidence>
<reference evidence="12 13" key="1">
    <citation type="journal article" date="2015" name="PLoS ONE">
        <title>Genomic analysis reveals the molecular basis for capsule loss in the group B streptococcus population.</title>
        <authorList>
            <consortium name="DEVANI Consortium"/>
            <person name="Rosini R."/>
            <person name="Campisi E."/>
            <person name="De Chiara M."/>
            <person name="Tettelin H."/>
            <person name="Rinaudo D."/>
            <person name="Toniolo C."/>
            <person name="Metruccio M."/>
            <person name="Guidotti S."/>
            <person name="Sorensen U.B."/>
            <person name="Kilian M."/>
            <person name="Ramirez M."/>
            <person name="Janulczyk R."/>
            <person name="Donati C."/>
            <person name="Grandi G."/>
            <person name="Margarit I."/>
        </authorList>
    </citation>
    <scope>NUCLEOTIDE SEQUENCE [LARGE SCALE GENOMIC DNA]</scope>
    <source>
        <strain evidence="5 13">DK-B-USS-215</strain>
        <strain evidence="4 12">ES-PW-063</strain>
    </source>
</reference>
<dbReference type="Proteomes" id="UP000035346">
    <property type="component" value="Unassembled WGS sequence"/>
</dbReference>
<reference evidence="11 19" key="5">
    <citation type="submission" date="2018-12" db="EMBL/GenBank/DDBJ databases">
        <authorList>
            <consortium name="Pathogen Informatics"/>
        </authorList>
    </citation>
    <scope>NUCLEOTIDE SEQUENCE [LARGE SCALE GENOMIC DNA]</scope>
    <source>
        <strain evidence="11 19">NCTC8184</strain>
    </source>
</reference>
<dbReference type="Proteomes" id="UP000093122">
    <property type="component" value="Unassembled WGS sequence"/>
</dbReference>
<evidence type="ECO:0000313" key="4">
    <source>
        <dbReference type="EMBL" id="KLJ27146.1"/>
    </source>
</evidence>
<dbReference type="EMBL" id="QHGZ01000258">
    <property type="protein sequence ID" value="RDY74560.1"/>
    <property type="molecule type" value="Genomic_DNA"/>
</dbReference>
<dbReference type="OMA" id="MDQAQIR"/>
<evidence type="ECO:0000313" key="19">
    <source>
        <dbReference type="Proteomes" id="UP000268870"/>
    </source>
</evidence>
<dbReference type="Proteomes" id="UP000268870">
    <property type="component" value="Chromosome"/>
</dbReference>
<reference evidence="6 14" key="2">
    <citation type="journal article" date="2016" name="Sci. Rep.">
        <title>Serotype IV Streptococcus agalactiae ST-452 has arisen from large genomic recombination events between CC23 and the hypervirulent CC17 lineages.</title>
        <authorList>
            <person name="Campisi E."/>
            <person name="Rinaudo C.D."/>
            <person name="Donati C."/>
            <person name="Barucco M."/>
            <person name="Torricelli G."/>
            <person name="Edwards M.S."/>
            <person name="Baker C.J."/>
            <person name="Margarit I."/>
            <person name="Rosini R."/>
        </authorList>
    </citation>
    <scope>NUCLEOTIDE SEQUENCE [LARGE SCALE GENOMIC DNA]</scope>
    <source>
        <strain evidence="6 14">CZ-PW-140</strain>
    </source>
</reference>
<feature type="domain" description="HTH tetR-type" evidence="3">
    <location>
        <begin position="5"/>
        <end position="65"/>
    </location>
</feature>
<dbReference type="PANTHER" id="PTHR43479:SF7">
    <property type="entry name" value="TETR-FAMILY TRANSCRIPTIONAL REGULATOR"/>
    <property type="match status" value="1"/>
</dbReference>
<dbReference type="GO" id="GO:0003677">
    <property type="term" value="F:DNA binding"/>
    <property type="evidence" value="ECO:0007669"/>
    <property type="project" value="UniProtKB-UniRule"/>
</dbReference>
<feature type="DNA-binding region" description="H-T-H motif" evidence="2">
    <location>
        <begin position="28"/>
        <end position="47"/>
    </location>
</feature>
<dbReference type="InterPro" id="IPR009057">
    <property type="entry name" value="Homeodomain-like_sf"/>
</dbReference>
<sequence>MTSSLITKKKIAKSFKRLFISQAFDKISVSDIMEDAGIRRQTFYNHFVDKYALLEWIFQTELSEQVTDNLDYISGFQLLSELLTFFKMNQEFYIKLFQIEDQNDFSSYFESYCEQLVDKLLSDYSKSNFNQKERVTFINYHSKALSYFIKYELINNSKEELFNRKVIEKIIRTSIENY</sequence>
<dbReference type="InterPro" id="IPR012738">
    <property type="entry name" value="Tscrpt_reg_DhaS"/>
</dbReference>
<dbReference type="KEGG" id="sage:EN72_08915"/>
<evidence type="ECO:0000313" key="14">
    <source>
        <dbReference type="Proteomes" id="UP000093122"/>
    </source>
</evidence>
<evidence type="ECO:0000313" key="10">
    <source>
        <dbReference type="EMBL" id="SUN28454.1"/>
    </source>
</evidence>
<dbReference type="Proteomes" id="UP000250200">
    <property type="component" value="Unassembled WGS sequence"/>
</dbReference>
<dbReference type="EMBL" id="LCVB01000039">
    <property type="protein sequence ID" value="KLJ27146.1"/>
    <property type="molecule type" value="Genomic_DNA"/>
</dbReference>
<evidence type="ECO:0000259" key="3">
    <source>
        <dbReference type="PROSITE" id="PS50977"/>
    </source>
</evidence>
<dbReference type="InterPro" id="IPR050624">
    <property type="entry name" value="HTH-type_Tx_Regulator"/>
</dbReference>
<evidence type="ECO:0000313" key="13">
    <source>
        <dbReference type="Proteomes" id="UP000035346"/>
    </source>
</evidence>
<dbReference type="AlphaFoldDB" id="A0A0E1EJA2"/>
<proteinExistence type="predicted"/>
<dbReference type="Proteomes" id="UP000255140">
    <property type="component" value="Unassembled WGS sequence"/>
</dbReference>
<keyword evidence="1 2" id="KW-0238">DNA-binding</keyword>
<dbReference type="EMBL" id="LR134265">
    <property type="protein sequence ID" value="VED64243.1"/>
    <property type="molecule type" value="Genomic_DNA"/>
</dbReference>
<dbReference type="NCBIfam" id="TIGR02366">
    <property type="entry name" value="DHAK_reg"/>
    <property type="match status" value="1"/>
</dbReference>
<dbReference type="InterPro" id="IPR039532">
    <property type="entry name" value="TetR_C_Firmicutes"/>
</dbReference>
<evidence type="ECO:0000313" key="17">
    <source>
        <dbReference type="Proteomes" id="UP000255140"/>
    </source>
</evidence>
<evidence type="ECO:0000256" key="1">
    <source>
        <dbReference type="ARBA" id="ARBA00023125"/>
    </source>
</evidence>
<evidence type="ECO:0000313" key="12">
    <source>
        <dbReference type="Proteomes" id="UP000035174"/>
    </source>
</evidence>
<reference evidence="7 18" key="3">
    <citation type="journal article" date="2018" name="Emerg. Microbes Infect.">
        <title>Phenotypic and molecular analysis of nontypeable Group B streptococci: identification of cps2a and hybrid cps2a/cps5 Group B streptococcal capsule gene clusters.</title>
        <authorList>
            <person name="Alhhazmi A."/>
            <person name="Tyrrell G.J."/>
        </authorList>
    </citation>
    <scope>NUCLEOTIDE SEQUENCE [LARGE SCALE GENOMIC DNA]</scope>
    <source>
        <strain evidence="7 18">PLGBS17</strain>
    </source>
</reference>
<dbReference type="Pfam" id="PF00440">
    <property type="entry name" value="TetR_N"/>
    <property type="match status" value="1"/>
</dbReference>
<evidence type="ECO:0000313" key="5">
    <source>
        <dbReference type="EMBL" id="KLL38290.1"/>
    </source>
</evidence>
<dbReference type="PANTHER" id="PTHR43479">
    <property type="entry name" value="ACREF/ENVCD OPERON REPRESSOR-RELATED"/>
    <property type="match status" value="1"/>
</dbReference>
<dbReference type="KEGG" id="sags:SaSA20_1362"/>
<evidence type="ECO:0000313" key="8">
    <source>
        <dbReference type="EMBL" id="SQA18634.1"/>
    </source>
</evidence>
<protein>
    <submittedName>
        <fullName evidence="5 6">Dihydroxyacetone kinase</fullName>
    </submittedName>
    <submittedName>
        <fullName evidence="8">Transcriptional regulator, TetR family</fullName>
    </submittedName>
</protein>
<dbReference type="EMBL" id="UHEQ01000004">
    <property type="protein sequence ID" value="SUN14250.1"/>
    <property type="molecule type" value="Genomic_DNA"/>
</dbReference>
<dbReference type="GO" id="GO:0016301">
    <property type="term" value="F:kinase activity"/>
    <property type="evidence" value="ECO:0007669"/>
    <property type="project" value="UniProtKB-KW"/>
</dbReference>
<accession>A0A0E1EJA2</accession>
<evidence type="ECO:0000313" key="16">
    <source>
        <dbReference type="Proteomes" id="UP000254076"/>
    </source>
</evidence>
<reference evidence="15 16" key="4">
    <citation type="submission" date="2018-06" db="EMBL/GenBank/DDBJ databases">
        <authorList>
            <consortium name="Pathogen Informatics"/>
            <person name="Doyle S."/>
        </authorList>
    </citation>
    <scope>NUCLEOTIDE SEQUENCE [LARGE SCALE GENOMIC DNA]</scope>
    <source>
        <strain evidence="8 15">NCTC8181</strain>
        <strain evidence="9 16">NCTC8185</strain>
        <strain evidence="10 17">NCTC9828</strain>
    </source>
</reference>
<dbReference type="Gene3D" id="1.10.357.10">
    <property type="entry name" value="Tetracycline Repressor, domain 2"/>
    <property type="match status" value="1"/>
</dbReference>
<dbReference type="InterPro" id="IPR001647">
    <property type="entry name" value="HTH_TetR"/>
</dbReference>
<dbReference type="Pfam" id="PF14278">
    <property type="entry name" value="TetR_C_8"/>
    <property type="match status" value="1"/>
</dbReference>
<keyword evidence="5" id="KW-0808">Transferase</keyword>
<dbReference type="Proteomes" id="UP000256718">
    <property type="component" value="Unassembled WGS sequence"/>
</dbReference>